<evidence type="ECO:0000256" key="16">
    <source>
        <dbReference type="RuleBase" id="RU003732"/>
    </source>
</evidence>
<dbReference type="Pfam" id="PF00209">
    <property type="entry name" value="SNF"/>
    <property type="match status" value="2"/>
</dbReference>
<evidence type="ECO:0000256" key="2">
    <source>
        <dbReference type="ARBA" id="ARBA00006459"/>
    </source>
</evidence>
<evidence type="ECO:0000256" key="5">
    <source>
        <dbReference type="ARBA" id="ARBA00022847"/>
    </source>
</evidence>
<feature type="binding site" evidence="14">
    <location>
        <position position="318"/>
    </location>
    <ligand>
        <name>Na(+)</name>
        <dbReference type="ChEBI" id="CHEBI:29101"/>
        <label>1</label>
    </ligand>
</feature>
<feature type="transmembrane region" description="Helical" evidence="17">
    <location>
        <begin position="235"/>
        <end position="253"/>
    </location>
</feature>
<accession>A0A7R9BKM6</accession>
<keyword evidence="4 16" id="KW-0812">Transmembrane</keyword>
<comment type="function">
    <text evidence="13">Unusual broad substrate spectrum amino acid:sodium cotransporter that promotes absorption of the D isomers of essential amino acids. Neutral amino acids are the preferred substrates, especially methionine and phenylalanine.</text>
</comment>
<dbReference type="AlphaFoldDB" id="A0A7R9BKM6"/>
<name>A0A7R9BKM6_9CRUS</name>
<feature type="binding site" evidence="14">
    <location>
        <position position="80"/>
    </location>
    <ligand>
        <name>Na(+)</name>
        <dbReference type="ChEBI" id="CHEBI:29101"/>
        <label>1</label>
    </ligand>
</feature>
<feature type="transmembrane region" description="Helical" evidence="17">
    <location>
        <begin position="482"/>
        <end position="502"/>
    </location>
</feature>
<feature type="transmembrane region" description="Helical" evidence="17">
    <location>
        <begin position="307"/>
        <end position="332"/>
    </location>
</feature>
<keyword evidence="3 16" id="KW-0813">Transport</keyword>
<dbReference type="OrthoDB" id="6581954at2759"/>
<feature type="binding site" evidence="14">
    <location>
        <position position="84"/>
    </location>
    <ligand>
        <name>Na(+)</name>
        <dbReference type="ChEBI" id="CHEBI:29101"/>
        <label>1</label>
    </ligand>
</feature>
<protein>
    <recommendedName>
        <fullName evidence="16">Transporter</fullName>
    </recommendedName>
</protein>
<dbReference type="PANTHER" id="PTHR11616:SF321">
    <property type="entry name" value="SODIUM-DEPENDENT NUTRIENT AMINO ACID TRANSPORTER 1-RELATED"/>
    <property type="match status" value="1"/>
</dbReference>
<dbReference type="GO" id="GO:0015293">
    <property type="term" value="F:symporter activity"/>
    <property type="evidence" value="ECO:0007669"/>
    <property type="project" value="UniProtKB-KW"/>
</dbReference>
<keyword evidence="12" id="KW-0739">Sodium transport</keyword>
<dbReference type="Proteomes" id="UP000678499">
    <property type="component" value="Unassembled WGS sequence"/>
</dbReference>
<dbReference type="PROSITE" id="PS50267">
    <property type="entry name" value="NA_NEUROTRAN_SYMP_3"/>
    <property type="match status" value="1"/>
</dbReference>
<feature type="binding site" evidence="14">
    <location>
        <position position="416"/>
    </location>
    <ligand>
        <name>Na(+)</name>
        <dbReference type="ChEBI" id="CHEBI:29101"/>
        <label>1</label>
    </ligand>
</feature>
<dbReference type="SUPFAM" id="SSF161070">
    <property type="entry name" value="SNF-like"/>
    <property type="match status" value="1"/>
</dbReference>
<evidence type="ECO:0000256" key="4">
    <source>
        <dbReference type="ARBA" id="ARBA00022692"/>
    </source>
</evidence>
<dbReference type="GO" id="GO:0046872">
    <property type="term" value="F:metal ion binding"/>
    <property type="evidence" value="ECO:0007669"/>
    <property type="project" value="UniProtKB-KW"/>
</dbReference>
<evidence type="ECO:0000256" key="15">
    <source>
        <dbReference type="PIRSR" id="PIRSR600175-2"/>
    </source>
</evidence>
<dbReference type="PRINTS" id="PR00176">
    <property type="entry name" value="NANEUSMPORT"/>
</dbReference>
<dbReference type="GO" id="GO:0006865">
    <property type="term" value="P:amino acid transport"/>
    <property type="evidence" value="ECO:0007669"/>
    <property type="project" value="TreeGrafter"/>
</dbReference>
<feature type="disulfide bond" evidence="15">
    <location>
        <begin position="182"/>
        <end position="191"/>
    </location>
</feature>
<keyword evidence="19" id="KW-1185">Reference proteome</keyword>
<evidence type="ECO:0000256" key="6">
    <source>
        <dbReference type="ARBA" id="ARBA00022970"/>
    </source>
</evidence>
<dbReference type="PANTHER" id="PTHR11616">
    <property type="entry name" value="SODIUM/CHLORIDE DEPENDENT TRANSPORTER"/>
    <property type="match status" value="1"/>
</dbReference>
<keyword evidence="14" id="KW-0479">Metal-binding</keyword>
<evidence type="ECO:0000313" key="19">
    <source>
        <dbReference type="Proteomes" id="UP000678499"/>
    </source>
</evidence>
<comment type="subcellular location">
    <subcellularLocation>
        <location evidence="1">Membrane</location>
        <topology evidence="1">Multi-pass membrane protein</topology>
    </subcellularLocation>
</comment>
<evidence type="ECO:0000313" key="18">
    <source>
        <dbReference type="EMBL" id="CAD7276237.1"/>
    </source>
</evidence>
<keyword evidence="10 17" id="KW-0472">Membrane</keyword>
<dbReference type="EMBL" id="OA882617">
    <property type="protein sequence ID" value="CAD7276237.1"/>
    <property type="molecule type" value="Genomic_DNA"/>
</dbReference>
<evidence type="ECO:0000256" key="14">
    <source>
        <dbReference type="PIRSR" id="PIRSR600175-1"/>
    </source>
</evidence>
<evidence type="ECO:0000256" key="9">
    <source>
        <dbReference type="ARBA" id="ARBA00023065"/>
    </source>
</evidence>
<dbReference type="InterPro" id="IPR037272">
    <property type="entry name" value="SNS_sf"/>
</dbReference>
<evidence type="ECO:0000256" key="10">
    <source>
        <dbReference type="ARBA" id="ARBA00023136"/>
    </source>
</evidence>
<gene>
    <name evidence="18" type="ORF">NMOB1V02_LOCUS4009</name>
</gene>
<evidence type="ECO:0000256" key="12">
    <source>
        <dbReference type="ARBA" id="ARBA00023201"/>
    </source>
</evidence>
<dbReference type="GO" id="GO:0035725">
    <property type="term" value="P:sodium ion transmembrane transport"/>
    <property type="evidence" value="ECO:0007669"/>
    <property type="project" value="TreeGrafter"/>
</dbReference>
<organism evidence="18">
    <name type="scientific">Notodromas monacha</name>
    <dbReference type="NCBI Taxonomy" id="399045"/>
    <lineage>
        <taxon>Eukaryota</taxon>
        <taxon>Metazoa</taxon>
        <taxon>Ecdysozoa</taxon>
        <taxon>Arthropoda</taxon>
        <taxon>Crustacea</taxon>
        <taxon>Oligostraca</taxon>
        <taxon>Ostracoda</taxon>
        <taxon>Podocopa</taxon>
        <taxon>Podocopida</taxon>
        <taxon>Cypridocopina</taxon>
        <taxon>Cypridoidea</taxon>
        <taxon>Cyprididae</taxon>
        <taxon>Notodromas</taxon>
    </lineage>
</organism>
<evidence type="ECO:0000256" key="13">
    <source>
        <dbReference type="ARBA" id="ARBA00037785"/>
    </source>
</evidence>
<feature type="transmembrane region" description="Helical" evidence="17">
    <location>
        <begin position="344"/>
        <end position="369"/>
    </location>
</feature>
<keyword evidence="15" id="KW-1015">Disulfide bond</keyword>
<feature type="transmembrane region" description="Helical" evidence="17">
    <location>
        <begin position="406"/>
        <end position="432"/>
    </location>
</feature>
<feature type="transmembrane region" description="Helical" evidence="17">
    <location>
        <begin position="139"/>
        <end position="171"/>
    </location>
</feature>
<keyword evidence="9" id="KW-0406">Ion transport</keyword>
<keyword evidence="8 14" id="KW-0915">Sodium</keyword>
<feature type="transmembrane region" description="Helical" evidence="17">
    <location>
        <begin position="523"/>
        <end position="544"/>
    </location>
</feature>
<evidence type="ECO:0000256" key="8">
    <source>
        <dbReference type="ARBA" id="ARBA00023053"/>
    </source>
</evidence>
<evidence type="ECO:0000256" key="1">
    <source>
        <dbReference type="ARBA" id="ARBA00004141"/>
    </source>
</evidence>
<evidence type="ECO:0000256" key="7">
    <source>
        <dbReference type="ARBA" id="ARBA00022989"/>
    </source>
</evidence>
<comment type="similarity">
    <text evidence="2 16">Belongs to the sodium:neurotransmitter symporter (SNF) (TC 2.A.22) family.</text>
</comment>
<feature type="transmembrane region" description="Helical" evidence="17">
    <location>
        <begin position="69"/>
        <end position="86"/>
    </location>
</feature>
<keyword evidence="7 17" id="KW-1133">Transmembrane helix</keyword>
<feature type="transmembrane region" description="Helical" evidence="17">
    <location>
        <begin position="439"/>
        <end position="459"/>
    </location>
</feature>
<sequence length="598" mass="66124">MAFENKGFNADEIGIDSTIPGGDFQIDKEAKDGQGMPAFLYKADRKSSTTSSSQDMEAGREREAWSNPIEFLMSCIAMSVGLGNVWRFPYTAYRNGGGAFLIPYLVVLFLVGKPLYYLELCIGQFSSYGGVKVWKLSPMFSGVGFGQMFATLSTATYYCLLMGITVFYMFASFKNPLPWQFCDDSWADEDCADSRNNGTNSKFSKSAPEEYFVNYVLNQASPDVGVDDGLGALDWRLVGCIAFAWAVIFLTLARGLKSSGKVAYFTAMFPYVVLITFLIKGATLKGAGEGIKYFITPQWEKLAEPEVWYQAITQCFFSLAVGFGSTTMYASFNRFDHPIYRDTLIISLLDTATSLMSGFATFAVIGHLADRLGVDLDKVVTSDAGLSFITYPDAMTSFGGTGVQQVILFFFMLLTLGIGSAVSMVSSIVTIICDQYPKLNRIIVTALLCGGCFLFGLMYCTPVSVNNICDDIEFMTKQRPGYYYQICWFFMIPLSILTIFIYKNVNLEQLSVSGYSYPTYLTVIGWLVTSGIIIMVPALGLVYAKKVGSLGNALKPASDWGPKDPKVRKEWEAFASEKRANASYTNLPIFGKVRMPKF</sequence>
<feature type="transmembrane region" description="Helical" evidence="17">
    <location>
        <begin position="98"/>
        <end position="118"/>
    </location>
</feature>
<proteinExistence type="inferred from homology"/>
<keyword evidence="6" id="KW-0029">Amino-acid transport</keyword>
<feature type="transmembrane region" description="Helical" evidence="17">
    <location>
        <begin position="262"/>
        <end position="279"/>
    </location>
</feature>
<reference evidence="18" key="1">
    <citation type="submission" date="2020-11" db="EMBL/GenBank/DDBJ databases">
        <authorList>
            <person name="Tran Van P."/>
        </authorList>
    </citation>
    <scope>NUCLEOTIDE SEQUENCE</scope>
</reference>
<evidence type="ECO:0000256" key="3">
    <source>
        <dbReference type="ARBA" id="ARBA00022448"/>
    </source>
</evidence>
<keyword evidence="5 16" id="KW-0769">Symport</keyword>
<dbReference type="EMBL" id="CAJPEX010000580">
    <property type="protein sequence ID" value="CAG0916389.1"/>
    <property type="molecule type" value="Genomic_DNA"/>
</dbReference>
<dbReference type="GO" id="GO:0005886">
    <property type="term" value="C:plasma membrane"/>
    <property type="evidence" value="ECO:0007669"/>
    <property type="project" value="TreeGrafter"/>
</dbReference>
<evidence type="ECO:0000256" key="11">
    <source>
        <dbReference type="ARBA" id="ARBA00023180"/>
    </source>
</evidence>
<evidence type="ECO:0000256" key="17">
    <source>
        <dbReference type="SAM" id="Phobius"/>
    </source>
</evidence>
<keyword evidence="11" id="KW-0325">Glycoprotein</keyword>
<dbReference type="PROSITE" id="PS00610">
    <property type="entry name" value="NA_NEUROTRAN_SYMP_1"/>
    <property type="match status" value="1"/>
</dbReference>
<feature type="binding site" evidence="14">
    <location>
        <position position="420"/>
    </location>
    <ligand>
        <name>Na(+)</name>
        <dbReference type="ChEBI" id="CHEBI:29101"/>
        <label>1</label>
    </ligand>
</feature>
<dbReference type="InterPro" id="IPR000175">
    <property type="entry name" value="Na/ntran_symport"/>
</dbReference>